<dbReference type="Pfam" id="PF09299">
    <property type="entry name" value="Mu-transpos_C"/>
    <property type="match status" value="1"/>
</dbReference>
<dbReference type="Proteomes" id="UP000594688">
    <property type="component" value="Chromosome"/>
</dbReference>
<dbReference type="AlphaFoldDB" id="A0A7T0BVF4"/>
<proteinExistence type="predicted"/>
<dbReference type="PROSITE" id="PS50994">
    <property type="entry name" value="INTEGRASE"/>
    <property type="match status" value="1"/>
</dbReference>
<dbReference type="GO" id="GO:0004803">
    <property type="term" value="F:transposase activity"/>
    <property type="evidence" value="ECO:0007669"/>
    <property type="project" value="InterPro"/>
</dbReference>
<dbReference type="InterPro" id="IPR009004">
    <property type="entry name" value="Transposase_Mu_C"/>
</dbReference>
<dbReference type="InterPro" id="IPR036397">
    <property type="entry name" value="RNaseH_sf"/>
</dbReference>
<evidence type="ECO:0000313" key="2">
    <source>
        <dbReference type="EMBL" id="QPJ61663.1"/>
    </source>
</evidence>
<organism evidence="2 3">
    <name type="scientific">Candidatus Nitronauta litoralis</name>
    <dbReference type="NCBI Taxonomy" id="2705533"/>
    <lineage>
        <taxon>Bacteria</taxon>
        <taxon>Pseudomonadati</taxon>
        <taxon>Nitrospinota/Tectimicrobiota group</taxon>
        <taxon>Nitrospinota</taxon>
        <taxon>Nitrospinia</taxon>
        <taxon>Nitrospinales</taxon>
        <taxon>Nitrospinaceae</taxon>
        <taxon>Candidatus Nitronauta</taxon>
    </lineage>
</organism>
<dbReference type="GO" id="GO:0003677">
    <property type="term" value="F:DNA binding"/>
    <property type="evidence" value="ECO:0007669"/>
    <property type="project" value="InterPro"/>
</dbReference>
<dbReference type="SUPFAM" id="SSF53098">
    <property type="entry name" value="Ribonuclease H-like"/>
    <property type="match status" value="1"/>
</dbReference>
<sequence length="717" mass="81613">MNAYLTAVQLSSLLGIAKRTLLARSIEGSWPYELRDGNGGRTRYYKLTDLPISVQLQIKKAQSSGCDDPDAPGESLPAVAATKEPSQLELLHAAAGEALLPEWAEKKARARFDLLHQFHEHRDRAKPKGVKKKEADPQFIAMYKAGAWPQLKEELGEVSLKTIFAWMKILKDAGNDYRALAPKHGQHLKKKSLLTPEEEKELFLQLEHENRVPVSEAIRTTKAILLSKGIESPSSPATMRRAVNRYKQYAFDMWVHLREGEKAFIDKVLPYIVRDDSKLEVGDVLVGDGHYCNFFVTHPFTGKQVRPLLILFYDWRSRSMAGWAFSVTENTQVISAALRNSIIGLGKIPKVVYIDNGKAFRSKFFTDEVCPDFHQSGLGGLYQRLGIKCVFAQPYNARAKVVERFFRDFEKFERYIPTFCGSSIKDKPASLMRNEHLMKKLNKRAPLEISQVNRALQSWWSFEANRPHPTIKNATKAEVFEAGRGNGVDLNQLHFLMMDAQVKNLGRNGIRMLNGDYWNEALFGLRCKVTVRYDFNDISKIYVWDEEGEYLGIAERQKAMHPMAAHLGTAKDVAELKHKTKQIKSIKKQTQDLIKKAHDLTGRTANDMPWNNIIEIAPSTVNAVEKFEKQIEGEKIAAQIPQITSDEIDLLPEPAPEPEPENVRPLFETEVEHFCWLLEREEMNADDREFFEEYKKTEMGKTILQGQPERAKGGANV</sequence>
<dbReference type="EMBL" id="CP048685">
    <property type="protein sequence ID" value="QPJ61663.1"/>
    <property type="molecule type" value="Genomic_DNA"/>
</dbReference>
<dbReference type="InterPro" id="IPR015378">
    <property type="entry name" value="Transposase-like_Mu_C"/>
</dbReference>
<evidence type="ECO:0000259" key="1">
    <source>
        <dbReference type="PROSITE" id="PS50994"/>
    </source>
</evidence>
<dbReference type="KEGG" id="nli:G3M70_07100"/>
<feature type="domain" description="Integrase catalytic" evidence="1">
    <location>
        <begin position="266"/>
        <end position="475"/>
    </location>
</feature>
<dbReference type="InterPro" id="IPR001584">
    <property type="entry name" value="Integrase_cat-core"/>
</dbReference>
<dbReference type="InterPro" id="IPR004189">
    <property type="entry name" value="Phage_Mu_transposase"/>
</dbReference>
<dbReference type="Gene3D" id="2.30.30.130">
    <property type="entry name" value="Transposase, Mu, C-terminal"/>
    <property type="match status" value="1"/>
</dbReference>
<gene>
    <name evidence="2" type="ORF">G3M70_07100</name>
</gene>
<dbReference type="GO" id="GO:0006313">
    <property type="term" value="P:DNA transposition"/>
    <property type="evidence" value="ECO:0007669"/>
    <property type="project" value="InterPro"/>
</dbReference>
<reference evidence="2 3" key="1">
    <citation type="submission" date="2020-02" db="EMBL/GenBank/DDBJ databases">
        <title>Genomic and physiological characterization of two novel Nitrospinaceae genera.</title>
        <authorList>
            <person name="Mueller A.J."/>
            <person name="Jung M.-Y."/>
            <person name="Strachan C.R."/>
            <person name="Herbold C.W."/>
            <person name="Kirkegaard R.H."/>
            <person name="Daims H."/>
        </authorList>
    </citation>
    <scope>NUCLEOTIDE SEQUENCE [LARGE SCALE GENOMIC DNA]</scope>
    <source>
        <strain evidence="2">EB</strain>
    </source>
</reference>
<dbReference type="GO" id="GO:0015074">
    <property type="term" value="P:DNA integration"/>
    <property type="evidence" value="ECO:0007669"/>
    <property type="project" value="InterPro"/>
</dbReference>
<protein>
    <submittedName>
        <fullName evidence="2">Transposase</fullName>
    </submittedName>
</protein>
<dbReference type="SUPFAM" id="SSF50610">
    <property type="entry name" value="mu transposase, C-terminal domain"/>
    <property type="match status" value="1"/>
</dbReference>
<evidence type="ECO:0000313" key="3">
    <source>
        <dbReference type="Proteomes" id="UP000594688"/>
    </source>
</evidence>
<name>A0A7T0BVF4_9BACT</name>
<dbReference type="InterPro" id="IPR012337">
    <property type="entry name" value="RNaseH-like_sf"/>
</dbReference>
<dbReference type="Pfam" id="PF02914">
    <property type="entry name" value="DDE_2"/>
    <property type="match status" value="1"/>
</dbReference>
<dbReference type="Gene3D" id="3.30.420.10">
    <property type="entry name" value="Ribonuclease H-like superfamily/Ribonuclease H"/>
    <property type="match status" value="1"/>
</dbReference>
<accession>A0A7T0BVF4</accession>